<dbReference type="Pfam" id="PF00082">
    <property type="entry name" value="Peptidase_S8"/>
    <property type="match status" value="1"/>
</dbReference>
<evidence type="ECO:0000259" key="7">
    <source>
        <dbReference type="Pfam" id="PF00082"/>
    </source>
</evidence>
<dbReference type="InterPro" id="IPR000209">
    <property type="entry name" value="Peptidase_S8/S53_dom"/>
</dbReference>
<keyword evidence="2 5" id="KW-0645">Protease</keyword>
<evidence type="ECO:0000256" key="1">
    <source>
        <dbReference type="ARBA" id="ARBA00011073"/>
    </source>
</evidence>
<feature type="transmembrane region" description="Helical" evidence="6">
    <location>
        <begin position="307"/>
        <end position="327"/>
    </location>
</feature>
<keyword evidence="3 5" id="KW-0378">Hydrolase</keyword>
<evidence type="ECO:0000313" key="9">
    <source>
        <dbReference type="Proteomes" id="UP000722989"/>
    </source>
</evidence>
<dbReference type="InterPro" id="IPR036852">
    <property type="entry name" value="Peptidase_S8/S53_dom_sf"/>
</dbReference>
<accession>A0ABX0Y693</accession>
<dbReference type="PROSITE" id="PS00138">
    <property type="entry name" value="SUBTILASE_SER"/>
    <property type="match status" value="1"/>
</dbReference>
<proteinExistence type="inferred from homology"/>
<feature type="transmembrane region" description="Helical" evidence="6">
    <location>
        <begin position="99"/>
        <end position="116"/>
    </location>
</feature>
<keyword evidence="6" id="KW-1133">Transmembrane helix</keyword>
<dbReference type="InterPro" id="IPR015500">
    <property type="entry name" value="Peptidase_S8_subtilisin-rel"/>
</dbReference>
<reference evidence="8 9" key="1">
    <citation type="submission" date="2020-03" db="EMBL/GenBank/DDBJ databases">
        <title>WGS of the type strain of Planosporangium spp.</title>
        <authorList>
            <person name="Thawai C."/>
        </authorList>
    </citation>
    <scope>NUCLEOTIDE SEQUENCE [LARGE SCALE GENOMIC DNA]</scope>
    <source>
        <strain evidence="8 9">TBRC 5610</strain>
    </source>
</reference>
<dbReference type="PROSITE" id="PS51892">
    <property type="entry name" value="SUBTILASE"/>
    <property type="match status" value="1"/>
</dbReference>
<dbReference type="InterPro" id="IPR051048">
    <property type="entry name" value="Peptidase_S8/S53_subtilisin"/>
</dbReference>
<protein>
    <submittedName>
        <fullName evidence="8">S8 family serine peptidase</fullName>
    </submittedName>
</protein>
<feature type="active site" description="Charge relay system" evidence="5">
    <location>
        <position position="474"/>
    </location>
</feature>
<organism evidence="8 9">
    <name type="scientific">Planosporangium thailandense</name>
    <dbReference type="NCBI Taxonomy" id="765197"/>
    <lineage>
        <taxon>Bacteria</taxon>
        <taxon>Bacillati</taxon>
        <taxon>Actinomycetota</taxon>
        <taxon>Actinomycetes</taxon>
        <taxon>Micromonosporales</taxon>
        <taxon>Micromonosporaceae</taxon>
        <taxon>Planosporangium</taxon>
    </lineage>
</organism>
<keyword evidence="6" id="KW-0812">Transmembrane</keyword>
<dbReference type="PRINTS" id="PR00723">
    <property type="entry name" value="SUBTILISIN"/>
</dbReference>
<comment type="similarity">
    <text evidence="1 5">Belongs to the peptidase S8 family.</text>
</comment>
<dbReference type="PANTHER" id="PTHR43399:SF4">
    <property type="entry name" value="CELL WALL-ASSOCIATED PROTEASE"/>
    <property type="match status" value="1"/>
</dbReference>
<name>A0ABX0Y693_9ACTN</name>
<comment type="caution">
    <text evidence="8">The sequence shown here is derived from an EMBL/GenBank/DDBJ whole genome shotgun (WGS) entry which is preliminary data.</text>
</comment>
<evidence type="ECO:0000256" key="2">
    <source>
        <dbReference type="ARBA" id="ARBA00022670"/>
    </source>
</evidence>
<dbReference type="Proteomes" id="UP000722989">
    <property type="component" value="Unassembled WGS sequence"/>
</dbReference>
<gene>
    <name evidence="8" type="ORF">HC031_28465</name>
</gene>
<evidence type="ECO:0000256" key="4">
    <source>
        <dbReference type="ARBA" id="ARBA00022825"/>
    </source>
</evidence>
<dbReference type="Gene3D" id="3.40.50.200">
    <property type="entry name" value="Peptidase S8/S53 domain"/>
    <property type="match status" value="1"/>
</dbReference>
<evidence type="ECO:0000256" key="6">
    <source>
        <dbReference type="SAM" id="Phobius"/>
    </source>
</evidence>
<dbReference type="InterPro" id="IPR023828">
    <property type="entry name" value="Peptidase_S8_Ser-AS"/>
</dbReference>
<feature type="active site" description="Charge relay system" evidence="5">
    <location>
        <position position="687"/>
    </location>
</feature>
<sequence length="757" mass="77697">MLLAVLVGLWVLATVTGGQVIAWGAEQLYAVLAGRDLPRWGWLASSLGSGLLAFVPAVLLAVVPRMPGARAAGRLWARAVVAGTALGLARAAVGVSRHELYLLLLAVVAAVAAGALRLLDRHRTAATDTRQRGADLLGLAAGLAALLPWLAVGALGGVVETLLAVVAAIAVGFLAATVVDGLLTRHGSAWLRVGVGGLVAGVALAALAAGTGASGIALAELLVVAPLGFPAASLYRLSGPRPVGWLVSAAAAGPLALADPQETTLVLGPSDAPRWILTAAAGSLAVGLLTGLGYALSWGRGAAPRRWLAGVVTGVVAIAGMAVYAGVGRPGSYPDRLFVVLRTQADLSGLDAIGDRDERLRATYRRLVDTADRSQASLRGDLRRLHIGYTPYYLVDALEVDGGEAVRDWLLTRPDVSRVLDSPRLRPIPELPPPMRGSSPAPTGPHWNLRLIGADRVWREFGVTGAGVVVGTSDSGVDGSHPALAGRFRGGDDSWYDPWAHTRTPVDHGGHGTHTLATAVGGHDVGVAPGAQWVACVNLERNLGNPARYLDCLQFMLAPFPYGGDPLRDGRPERAPQILTNSWGCTRMEGCDLSALRPAVDALTAAGIFVVAAAGNSGPSCRSVTDPPAPYPGTETVGAVDAAGRLADFSSRGPTPTGAAKPDLVAPGVDVLSALPGGGYGRESGTSMATPHVAGVVALMWSANPRLVGDIPRTREILRATTKPATAPVGSCDGRSDLIGAGLVDAYRAVELARAQG</sequence>
<evidence type="ECO:0000256" key="5">
    <source>
        <dbReference type="PROSITE-ProRule" id="PRU01240"/>
    </source>
</evidence>
<keyword evidence="4 5" id="KW-0720">Serine protease</keyword>
<dbReference type="PANTHER" id="PTHR43399">
    <property type="entry name" value="SUBTILISIN-RELATED"/>
    <property type="match status" value="1"/>
</dbReference>
<evidence type="ECO:0000313" key="8">
    <source>
        <dbReference type="EMBL" id="NJC73631.1"/>
    </source>
</evidence>
<keyword evidence="6" id="KW-0472">Membrane</keyword>
<feature type="active site" description="Charge relay system" evidence="5">
    <location>
        <position position="511"/>
    </location>
</feature>
<dbReference type="SUPFAM" id="SSF52743">
    <property type="entry name" value="Subtilisin-like"/>
    <property type="match status" value="1"/>
</dbReference>
<feature type="transmembrane region" description="Helical" evidence="6">
    <location>
        <begin position="42"/>
        <end position="63"/>
    </location>
</feature>
<dbReference type="EMBL" id="JAATVY010000033">
    <property type="protein sequence ID" value="NJC73631.1"/>
    <property type="molecule type" value="Genomic_DNA"/>
</dbReference>
<feature type="transmembrane region" description="Helical" evidence="6">
    <location>
        <begin position="136"/>
        <end position="156"/>
    </location>
</feature>
<feature type="domain" description="Peptidase S8/S53" evidence="7">
    <location>
        <begin position="465"/>
        <end position="721"/>
    </location>
</feature>
<feature type="transmembrane region" description="Helical" evidence="6">
    <location>
        <begin position="75"/>
        <end position="93"/>
    </location>
</feature>
<feature type="transmembrane region" description="Helical" evidence="6">
    <location>
        <begin position="272"/>
        <end position="295"/>
    </location>
</feature>
<evidence type="ECO:0000256" key="3">
    <source>
        <dbReference type="ARBA" id="ARBA00022801"/>
    </source>
</evidence>
<feature type="transmembrane region" description="Helical" evidence="6">
    <location>
        <begin position="190"/>
        <end position="209"/>
    </location>
</feature>
<keyword evidence="9" id="KW-1185">Reference proteome</keyword>
<feature type="transmembrane region" description="Helical" evidence="6">
    <location>
        <begin position="162"/>
        <end position="183"/>
    </location>
</feature>